<evidence type="ECO:0000313" key="17">
    <source>
        <dbReference type="EMBL" id="PAN04961.1"/>
    </source>
</evidence>
<dbReference type="PANTHER" id="PTHR12741">
    <property type="entry name" value="LYST-INTERACTING PROTEIN LIP5 DOPAMINE RESPONSIVE PROTEIN DRG-1"/>
    <property type="match status" value="1"/>
</dbReference>
<evidence type="ECO:0000256" key="5">
    <source>
        <dbReference type="ARBA" id="ARBA00022676"/>
    </source>
</evidence>
<dbReference type="Pfam" id="PF25968">
    <property type="entry name" value="CALS1"/>
    <property type="match status" value="1"/>
</dbReference>
<dbReference type="GO" id="GO:0003843">
    <property type="term" value="F:1,3-beta-D-glucan synthase activity"/>
    <property type="evidence" value="ECO:0007669"/>
    <property type="project" value="UniProtKB-EC"/>
</dbReference>
<keyword evidence="10 15" id="KW-0472">Membrane</keyword>
<evidence type="ECO:0000256" key="2">
    <source>
        <dbReference type="ARBA" id="ARBA00009040"/>
    </source>
</evidence>
<evidence type="ECO:0000256" key="4">
    <source>
        <dbReference type="ARBA" id="ARBA00022475"/>
    </source>
</evidence>
<feature type="transmembrane region" description="Helical" evidence="15">
    <location>
        <begin position="1841"/>
        <end position="1863"/>
    </location>
</feature>
<dbReference type="GO" id="GO:0008360">
    <property type="term" value="P:regulation of cell shape"/>
    <property type="evidence" value="ECO:0007669"/>
    <property type="project" value="UniProtKB-KW"/>
</dbReference>
<reference evidence="17" key="1">
    <citation type="submission" date="2018-04" db="EMBL/GenBank/DDBJ databases">
        <title>WGS assembly of Panicum hallii.</title>
        <authorList>
            <person name="Lovell J."/>
            <person name="Jenkins J."/>
            <person name="Lowry D."/>
            <person name="Mamidi S."/>
            <person name="Sreedasyam A."/>
            <person name="Weng X."/>
            <person name="Barry K."/>
            <person name="Bonette J."/>
            <person name="Campitelli B."/>
            <person name="Daum C."/>
            <person name="Gordon S."/>
            <person name="Gould B."/>
            <person name="Lipzen A."/>
            <person name="Macqueen A."/>
            <person name="Palacio-Mejia J."/>
            <person name="Plott C."/>
            <person name="Shakirov E."/>
            <person name="Shu S."/>
            <person name="Yoshinaga Y."/>
            <person name="Zane M."/>
            <person name="Rokhsar D."/>
            <person name="Grimwood J."/>
            <person name="Schmutz J."/>
            <person name="Juenger T."/>
        </authorList>
    </citation>
    <scope>NUCLEOTIDE SEQUENCE [LARGE SCALE GENOMIC DNA]</scope>
    <source>
        <strain evidence="17">FIL2</strain>
    </source>
</reference>
<keyword evidence="4" id="KW-1003">Cell membrane</keyword>
<feature type="transmembrane region" description="Helical" evidence="15">
    <location>
        <begin position="1788"/>
        <end position="1810"/>
    </location>
</feature>
<keyword evidence="6" id="KW-0808">Transferase</keyword>
<comment type="subcellular location">
    <subcellularLocation>
        <location evidence="1">Cell membrane</location>
        <topology evidence="1">Multi-pass membrane protein</topology>
    </subcellularLocation>
</comment>
<dbReference type="Gramene" id="PAN04961">
    <property type="protein sequence ID" value="PAN04961"/>
    <property type="gene ID" value="PAHAL_1G104900"/>
</dbReference>
<dbReference type="EC" id="2.4.1.34" evidence="3"/>
<feature type="transmembrane region" description="Helical" evidence="15">
    <location>
        <begin position="562"/>
        <end position="585"/>
    </location>
</feature>
<dbReference type="InterPro" id="IPR026899">
    <property type="entry name" value="FKS1-like_dom1"/>
</dbReference>
<feature type="region of interest" description="Disordered" evidence="14">
    <location>
        <begin position="385"/>
        <end position="423"/>
    </location>
</feature>
<keyword evidence="8" id="KW-0133">Cell shape</keyword>
<evidence type="ECO:0000256" key="1">
    <source>
        <dbReference type="ARBA" id="ARBA00004651"/>
    </source>
</evidence>
<dbReference type="InterPro" id="IPR058851">
    <property type="entry name" value="CALS1_helical"/>
</dbReference>
<dbReference type="SMART" id="SM01205">
    <property type="entry name" value="FKS1_dom1"/>
    <property type="match status" value="1"/>
</dbReference>
<keyword evidence="9 15" id="KW-1133">Transmembrane helix</keyword>
<evidence type="ECO:0000256" key="10">
    <source>
        <dbReference type="ARBA" id="ARBA00023136"/>
    </source>
</evidence>
<evidence type="ECO:0000256" key="11">
    <source>
        <dbReference type="ARBA" id="ARBA00023316"/>
    </source>
</evidence>
<dbReference type="InterPro" id="IPR003440">
    <property type="entry name" value="Glyco_trans_48_dom"/>
</dbReference>
<feature type="transmembrane region" description="Helical" evidence="15">
    <location>
        <begin position="1761"/>
        <end position="1782"/>
    </location>
</feature>
<evidence type="ECO:0000256" key="13">
    <source>
        <dbReference type="ARBA" id="ARBA00047777"/>
    </source>
</evidence>
<gene>
    <name evidence="17" type="ORF">PAHAL_1G104900</name>
</gene>
<feature type="transmembrane region" description="Helical" evidence="15">
    <location>
        <begin position="447"/>
        <end position="466"/>
    </location>
</feature>
<dbReference type="GO" id="GO:0006075">
    <property type="term" value="P:(1-&gt;3)-beta-D-glucan biosynthetic process"/>
    <property type="evidence" value="ECO:0007669"/>
    <property type="project" value="InterPro"/>
</dbReference>
<protein>
    <recommendedName>
        <fullName evidence="12">1,3-beta-glucan synthase</fullName>
        <ecNumber evidence="3">2.4.1.34</ecNumber>
    </recommendedName>
    <alternativeName>
        <fullName evidence="12">1,3-beta-glucan synthase</fullName>
    </alternativeName>
</protein>
<feature type="transmembrane region" description="Helical" evidence="15">
    <location>
        <begin position="621"/>
        <end position="642"/>
    </location>
</feature>
<dbReference type="EMBL" id="CM008046">
    <property type="protein sequence ID" value="PAN04961.1"/>
    <property type="molecule type" value="Genomic_DNA"/>
</dbReference>
<dbReference type="GO" id="GO:0005886">
    <property type="term" value="C:plasma membrane"/>
    <property type="evidence" value="ECO:0007669"/>
    <property type="project" value="TreeGrafter"/>
</dbReference>
<comment type="catalytic activity">
    <reaction evidence="13">
        <text>[(1-&gt;3)-beta-D-glucosyl](n) + UDP-alpha-D-glucose = [(1-&gt;3)-beta-D-glucosyl](n+1) + UDP + H(+)</text>
        <dbReference type="Rhea" id="RHEA:21476"/>
        <dbReference type="Rhea" id="RHEA-COMP:11146"/>
        <dbReference type="Rhea" id="RHEA-COMP:14303"/>
        <dbReference type="ChEBI" id="CHEBI:15378"/>
        <dbReference type="ChEBI" id="CHEBI:37671"/>
        <dbReference type="ChEBI" id="CHEBI:58223"/>
        <dbReference type="ChEBI" id="CHEBI:58885"/>
        <dbReference type="EC" id="2.4.1.34"/>
    </reaction>
</comment>
<proteinExistence type="inferred from homology"/>
<dbReference type="Pfam" id="PF14288">
    <property type="entry name" value="FKS1_dom1"/>
    <property type="match status" value="1"/>
</dbReference>
<organism evidence="17">
    <name type="scientific">Panicum hallii</name>
    <dbReference type="NCBI Taxonomy" id="206008"/>
    <lineage>
        <taxon>Eukaryota</taxon>
        <taxon>Viridiplantae</taxon>
        <taxon>Streptophyta</taxon>
        <taxon>Embryophyta</taxon>
        <taxon>Tracheophyta</taxon>
        <taxon>Spermatophyta</taxon>
        <taxon>Magnoliopsida</taxon>
        <taxon>Liliopsida</taxon>
        <taxon>Poales</taxon>
        <taxon>Poaceae</taxon>
        <taxon>PACMAD clade</taxon>
        <taxon>Panicoideae</taxon>
        <taxon>Panicodae</taxon>
        <taxon>Paniceae</taxon>
        <taxon>Panicinae</taxon>
        <taxon>Panicum</taxon>
        <taxon>Panicum sect. Panicum</taxon>
    </lineage>
</organism>
<evidence type="ECO:0000256" key="3">
    <source>
        <dbReference type="ARBA" id="ARBA00012589"/>
    </source>
</evidence>
<feature type="domain" description="1,3-beta-glucan synthase component FKS1-like" evidence="16">
    <location>
        <begin position="222"/>
        <end position="338"/>
    </location>
</feature>
<accession>A0A2S3GNI8</accession>
<comment type="similarity">
    <text evidence="2">Belongs to the glycosyltransferase 48 family.</text>
</comment>
<evidence type="ECO:0000259" key="16">
    <source>
        <dbReference type="SMART" id="SM01205"/>
    </source>
</evidence>
<dbReference type="Pfam" id="PF02364">
    <property type="entry name" value="Glucan_synthase"/>
    <property type="match status" value="2"/>
</dbReference>
<keyword evidence="7 15" id="KW-0812">Transmembrane</keyword>
<evidence type="ECO:0000256" key="12">
    <source>
        <dbReference type="ARBA" id="ARBA00032165"/>
    </source>
</evidence>
<name>A0A2S3GNI8_9POAL</name>
<feature type="compositionally biased region" description="Polar residues" evidence="14">
    <location>
        <begin position="385"/>
        <end position="402"/>
    </location>
</feature>
<dbReference type="Proteomes" id="UP000243499">
    <property type="component" value="Chromosome 1"/>
</dbReference>
<feature type="transmembrane region" description="Helical" evidence="15">
    <location>
        <begin position="1699"/>
        <end position="1716"/>
    </location>
</feature>
<feature type="transmembrane region" description="Helical" evidence="15">
    <location>
        <begin position="671"/>
        <end position="690"/>
    </location>
</feature>
<feature type="compositionally biased region" description="Low complexity" evidence="14">
    <location>
        <begin position="411"/>
        <end position="423"/>
    </location>
</feature>
<feature type="transmembrane region" description="Helical" evidence="15">
    <location>
        <begin position="522"/>
        <end position="542"/>
    </location>
</feature>
<evidence type="ECO:0000256" key="7">
    <source>
        <dbReference type="ARBA" id="ARBA00022692"/>
    </source>
</evidence>
<evidence type="ECO:0000256" key="9">
    <source>
        <dbReference type="ARBA" id="ARBA00022989"/>
    </source>
</evidence>
<keyword evidence="11" id="KW-0961">Cell wall biogenesis/degradation</keyword>
<feature type="transmembrane region" description="Helical" evidence="15">
    <location>
        <begin position="1728"/>
        <end position="1749"/>
    </location>
</feature>
<evidence type="ECO:0000256" key="6">
    <source>
        <dbReference type="ARBA" id="ARBA00022679"/>
    </source>
</evidence>
<keyword evidence="5" id="KW-0328">Glycosyltransferase</keyword>
<feature type="transmembrane region" description="Helical" evidence="15">
    <location>
        <begin position="1458"/>
        <end position="1481"/>
    </location>
</feature>
<evidence type="ECO:0000256" key="14">
    <source>
        <dbReference type="SAM" id="MobiDB-lite"/>
    </source>
</evidence>
<evidence type="ECO:0000256" key="15">
    <source>
        <dbReference type="SAM" id="Phobius"/>
    </source>
</evidence>
<dbReference type="PANTHER" id="PTHR12741:SF22">
    <property type="entry name" value="CALLOSE SYNTHASE 8-RELATED"/>
    <property type="match status" value="1"/>
</dbReference>
<feature type="transmembrane region" description="Helical" evidence="15">
    <location>
        <begin position="695"/>
        <end position="715"/>
    </location>
</feature>
<sequence>MMDRLSTGRGVRQFKTTLLQRLEQDDRSTKLKMTQRNDPREMKLFYEKKKQANAHELLPVLAEVLKALLSGTGLENLVAGEDFTDKSGLLRYNILPLHPKFSQRPIMLLPEVRVAFSAVFNVRSLPSANMKDDKTQTDILRWLQSWFGFQTGNVANQREHLILLLANMHARLNPKPSSAQMLDDRAVDELLAKTFENYLTWCKFLGRKSNIWLPSVKQEIQQHKLLYIALYLLIWGEASNVRLMPECLCYIFHHMSYELYGVLSGAVSLITGEKVRPAYGGDDESFLNDVVKPIYNVIFQEAQKNKNGASDHSTWRNYDDLNEFFWSTDCFKLGWPMRLNNDFFLIPDATKNSQSLCGSRLSRVPHGFESCASCVPLVSVDTSHQNEQKNSQLPHESSSTENYLHPEGAEQRQQQTTSPRSQQRWLGKTNFVEVRSFWHLFRSFDRMWTVLVLGLQVLIIMAWHGLVSPTQLLDPIIFEDILSIFITNAVLRVIQVVLDIAFSWRTKRTMRSDQILRFTLKLSLAVAWAIILPIFYASSQNYRACSAKRSKTFLGMFCLSKYMMVVALYLASNVIGMALFFVPAVTNYIETSTWRICSMLSWWCQPQLYVGRGMQEGLVPLLKYTAFWMILLSSKFLFSYYFEIKPLVGPTKEIMKINVNKYEWHEFFPQVKSNAGAILAVWSPIILVYFMDTQIWYSVFCTIFGGMCGIIHHLGEIRTMGMVRSRFSTLPEAFNMSLVPPAMPKEKKGMFPSFLEKKIFKKLGKAERLDPTKFALVWNQIINSFRSEDIISNREMELMTMPMSLEHSSGSIRWPLFLLAKKFSEAVDMAANFTGKSAQLFWKIKKDSYMFCSINDFYELTKTIFRFLIIGEAEKRVVAAIFDKIEKSIQNLSLLTDFKMDHLPSLFSKFDRLTELLYLNKQEHRYEVTILLQDIVDILIQDMIVDAQSILDEVNSSERLISDDDGAFGYYEPELFASVSSITNIRYPFLDGQLSQQKEQVKRLYLLLNTKEKVAEIPSNLEARRRISFFATSLFMAMPAAPKVRSMLSFSIITPYFMEEVKFSDEELYSNQDESSILSYMQKIYPDEWKNFSERLGSKVTNDEIRYWASYRGQTLSRTVRGMMYYRKALRLQAFLDRTSDQELYKGPLATEQGKNKRTIHQSLSAEIEALADMKFSYIISCQKFGEQKIKGDPHAQDIIDLMTRYSALRVAYIEEKEVIENNVPHKVYSSVLIKAENNLDQEIYRIKLPGPAIIGEGKPENQNHAIIFTRGEALQAIDMNQDNYLEEAYKMRNVLQEFVIHPRDKAPTILGLREHIFTGSVSSLAGFMSYQETSFVTIGQRFLADPLRVRFHYGHPDIFDRIFHLTRGGVSKASKTINLSEDVFAGYNSILRRGNITYNEYIQVGKGRDVGLNQISKFEAKVANGNSEQTISRDIHRLGRRFDFFRMLSCYFTTVGFYFNSLISVIGVYVFLYGQLYLVLSGLQRALLHDAQTQNIKSLETALASQSFLQLGLLTGLPMVMELGLEKGFRAALSDFILMQLQLASVFFTFSLGTKAHYYGRTILHGGAKYRPTGRKFVVFHASFTENYQLYSRSHFVKGFELVFLLIVYHIFRRSYVSSVLHVMITYSTWFMAVTWLFTPFLFNPAGFAWHKIVEDWADWNRWMRNQGGIGVQPEKSWESWWNAENAHLRHSVLSSRILEVLLSLRFFIYQYGLVYHLNISQDNKNFLVYLLSWVVIIAIIGLVKLVNCASRRLSTKHQLIFRVIKLLIFLMVVTSLILLYCLCQLSIMDLIICCLAFIPTGWGLLLIVQVLRPKIEYYAIWEPIQVIAHAYDYGMGSLLFSPIAVLAWMPVISAIQTRVLFNRAFSRQLQIQPFIAGKTKRR</sequence>
<feature type="transmembrane region" description="Helical" evidence="15">
    <location>
        <begin position="481"/>
        <end position="502"/>
    </location>
</feature>
<evidence type="ECO:0000256" key="8">
    <source>
        <dbReference type="ARBA" id="ARBA00022960"/>
    </source>
</evidence>
<dbReference type="GO" id="GO:0000148">
    <property type="term" value="C:1,3-beta-D-glucan synthase complex"/>
    <property type="evidence" value="ECO:0007669"/>
    <property type="project" value="InterPro"/>
</dbReference>
<feature type="transmembrane region" description="Helical" evidence="15">
    <location>
        <begin position="1625"/>
        <end position="1644"/>
    </location>
</feature>